<dbReference type="Proteomes" id="UP000235093">
    <property type="component" value="Unassembled WGS sequence"/>
</dbReference>
<proteinExistence type="predicted"/>
<keyword evidence="1" id="KW-0378">Hydrolase</keyword>
<dbReference type="Pfam" id="PF09563">
    <property type="entry name" value="RE_LlaJI"/>
    <property type="match status" value="1"/>
</dbReference>
<gene>
    <name evidence="1" type="ORF">CDL23_09475</name>
</gene>
<evidence type="ECO:0000313" key="1">
    <source>
        <dbReference type="EMBL" id="PLT74648.1"/>
    </source>
</evidence>
<dbReference type="EMBL" id="NIHT01000013">
    <property type="protein sequence ID" value="PLT74648.1"/>
    <property type="molecule type" value="Genomic_DNA"/>
</dbReference>
<dbReference type="InterPro" id="IPR018579">
    <property type="entry name" value="Restrct_endonuc_II_LlaJI"/>
</dbReference>
<organism evidence="1 2">
    <name type="scientific">Mediterraneibacter gnavus</name>
    <name type="common">Ruminococcus gnavus</name>
    <dbReference type="NCBI Taxonomy" id="33038"/>
    <lineage>
        <taxon>Bacteria</taxon>
        <taxon>Bacillati</taxon>
        <taxon>Bacillota</taxon>
        <taxon>Clostridia</taxon>
        <taxon>Lachnospirales</taxon>
        <taxon>Lachnospiraceae</taxon>
        <taxon>Mediterraneibacter</taxon>
    </lineage>
</organism>
<protein>
    <submittedName>
        <fullName evidence="1">Restriction endonuclease</fullName>
    </submittedName>
</protein>
<dbReference type="AlphaFoldDB" id="A0A2N5PHN7"/>
<name>A0A2N5PHN7_MEDGN</name>
<dbReference type="GO" id="GO:0004519">
    <property type="term" value="F:endonuclease activity"/>
    <property type="evidence" value="ECO:0007669"/>
    <property type="project" value="UniProtKB-KW"/>
</dbReference>
<keyword evidence="1" id="KW-0255">Endonuclease</keyword>
<dbReference type="RefSeq" id="WP_101884050.1">
    <property type="nucleotide sequence ID" value="NZ_JAPRAW010000006.1"/>
</dbReference>
<evidence type="ECO:0000313" key="2">
    <source>
        <dbReference type="Proteomes" id="UP000235093"/>
    </source>
</evidence>
<accession>A0A2N5PHN7</accession>
<comment type="caution">
    <text evidence="1">The sequence shown here is derived from an EMBL/GenBank/DDBJ whole genome shotgun (WGS) entry which is preliminary data.</text>
</comment>
<keyword evidence="1" id="KW-0540">Nuclease</keyword>
<reference evidence="1 2" key="1">
    <citation type="journal article" date="2017" name="Genome Med.">
        <title>A novel Ruminococcus gnavus clade enriched in inflammatory bowel disease patients.</title>
        <authorList>
            <person name="Hall A.B."/>
            <person name="Yassour M."/>
            <person name="Sauk J."/>
            <person name="Garner A."/>
            <person name="Jiang X."/>
            <person name="Arthur T."/>
            <person name="Lagoudas G.K."/>
            <person name="Vatanen T."/>
            <person name="Fornelos N."/>
            <person name="Wilson R."/>
            <person name="Bertha M."/>
            <person name="Cohen M."/>
            <person name="Garber J."/>
            <person name="Khalili H."/>
            <person name="Gevers D."/>
            <person name="Ananthakrishnan A.N."/>
            <person name="Kugathasan S."/>
            <person name="Lander E.S."/>
            <person name="Blainey P."/>
            <person name="Vlamakis H."/>
            <person name="Xavier R.J."/>
            <person name="Huttenhower C."/>
        </authorList>
    </citation>
    <scope>NUCLEOTIDE SEQUENCE [LARGE SCALE GENOMIC DNA]</scope>
    <source>
        <strain evidence="1 2">RJX1125</strain>
    </source>
</reference>
<sequence length="467" mass="54079">MDLDTALNTALQDDDITKHCHVNTNEDGDRFVGIKADSDNVMVYFPIGYQLPETDAEIRTDIKHLIQVLSEFTTKEDRLLAVNKFAAPQTVDFPINAYKNVIEYYFSIGGKYYVEVDPTFRTSATGKQDWPRTVRNQIPLVQQRDGISSFIYTEFTVRATTPNETKQITLINRFCVYEAFKKLGWLYVPYMPEQPGPHPDVKTSIAILNAKLGNTNDDKKRNLFQSMKDMLQYMDEKTSEKQFYFGTDNFDYVWEKLIDRAFGEKDKEKYFPRSRWLLDYGKYKEKRPLMPDTIMIYNGKYYILDAKCYKYGWTGIPDHLPNGSSINKQITYGEYLEKYKGVDTNSLFNAFIMPYNMAKNYFKLTSVVGNIGEAVGDWRENKKYYERIQGIVMDTRYLMYHYTGNPVKEKVALADCIEAVLNREEVPPAPGAVPVTPVHKPVVYDFNPKTTLSMVAEEKVPYGNKEN</sequence>